<feature type="region of interest" description="Disordered" evidence="2">
    <location>
        <begin position="675"/>
        <end position="738"/>
    </location>
</feature>
<evidence type="ECO:0000256" key="1">
    <source>
        <dbReference type="SAM" id="Coils"/>
    </source>
</evidence>
<accession>A0AAD4LN22</accession>
<dbReference type="InterPro" id="IPR007145">
    <property type="entry name" value="MAP65_Ase1_PRC1"/>
</dbReference>
<dbReference type="GO" id="GO:1990023">
    <property type="term" value="C:mitotic spindle midzone"/>
    <property type="evidence" value="ECO:0007669"/>
    <property type="project" value="TreeGrafter"/>
</dbReference>
<reference evidence="3" key="1">
    <citation type="submission" date="2022-01" db="EMBL/GenBank/DDBJ databases">
        <title>Comparative genomics reveals a dynamic genome evolution in the ectomycorrhizal milk-cap (Lactarius) mushrooms.</title>
        <authorList>
            <consortium name="DOE Joint Genome Institute"/>
            <person name="Lebreton A."/>
            <person name="Tang N."/>
            <person name="Kuo A."/>
            <person name="LaButti K."/>
            <person name="Drula E."/>
            <person name="Barry K."/>
            <person name="Clum A."/>
            <person name="Lipzen A."/>
            <person name="Mousain D."/>
            <person name="Ng V."/>
            <person name="Wang R."/>
            <person name="Wang X."/>
            <person name="Dai Y."/>
            <person name="Henrissat B."/>
            <person name="Grigoriev I.V."/>
            <person name="Guerin-Laguette A."/>
            <person name="Yu F."/>
            <person name="Martin F.M."/>
        </authorList>
    </citation>
    <scope>NUCLEOTIDE SEQUENCE</scope>
    <source>
        <strain evidence="3">QP</strain>
    </source>
</reference>
<evidence type="ECO:0000313" key="4">
    <source>
        <dbReference type="Proteomes" id="UP001201163"/>
    </source>
</evidence>
<dbReference type="PANTHER" id="PTHR19321">
    <property type="entry name" value="PROTEIN REGULATOR OF CYTOKINESIS 1 PRC1-RELATED"/>
    <property type="match status" value="1"/>
</dbReference>
<organism evidence="3 4">
    <name type="scientific">Lactarius akahatsu</name>
    <dbReference type="NCBI Taxonomy" id="416441"/>
    <lineage>
        <taxon>Eukaryota</taxon>
        <taxon>Fungi</taxon>
        <taxon>Dikarya</taxon>
        <taxon>Basidiomycota</taxon>
        <taxon>Agaricomycotina</taxon>
        <taxon>Agaricomycetes</taxon>
        <taxon>Russulales</taxon>
        <taxon>Russulaceae</taxon>
        <taxon>Lactarius</taxon>
    </lineage>
</organism>
<dbReference type="Pfam" id="PF03999">
    <property type="entry name" value="MAP65_ASE1"/>
    <property type="match status" value="1"/>
</dbReference>
<feature type="coiled-coil region" evidence="1">
    <location>
        <begin position="58"/>
        <end position="85"/>
    </location>
</feature>
<evidence type="ECO:0000256" key="2">
    <source>
        <dbReference type="SAM" id="MobiDB-lite"/>
    </source>
</evidence>
<proteinExistence type="predicted"/>
<dbReference type="GO" id="GO:0051256">
    <property type="term" value="P:mitotic spindle midzone assembly"/>
    <property type="evidence" value="ECO:0007669"/>
    <property type="project" value="TreeGrafter"/>
</dbReference>
<dbReference type="EMBL" id="JAKELL010000008">
    <property type="protein sequence ID" value="KAH8996629.1"/>
    <property type="molecule type" value="Genomic_DNA"/>
</dbReference>
<protein>
    <submittedName>
        <fullName evidence="3">Microtubule associated protein-domain-containing protein</fullName>
    </submittedName>
</protein>
<name>A0AAD4LN22_9AGAM</name>
<dbReference type="GO" id="GO:0008017">
    <property type="term" value="F:microtubule binding"/>
    <property type="evidence" value="ECO:0007669"/>
    <property type="project" value="InterPro"/>
</dbReference>
<gene>
    <name evidence="3" type="ORF">EDB92DRAFT_1933582</name>
</gene>
<comment type="caution">
    <text evidence="3">The sequence shown here is derived from an EMBL/GenBank/DDBJ whole genome shotgun (WGS) entry which is preliminary data.</text>
</comment>
<dbReference type="PANTHER" id="PTHR19321:SF41">
    <property type="entry name" value="FASCETTO-RELATED"/>
    <property type="match status" value="1"/>
</dbReference>
<keyword evidence="4" id="KW-1185">Reference proteome</keyword>
<dbReference type="GO" id="GO:0005737">
    <property type="term" value="C:cytoplasm"/>
    <property type="evidence" value="ECO:0007669"/>
    <property type="project" value="TreeGrafter"/>
</dbReference>
<dbReference type="AlphaFoldDB" id="A0AAD4LN22"/>
<keyword evidence="1" id="KW-0175">Coiled coil</keyword>
<feature type="region of interest" description="Disordered" evidence="2">
    <location>
        <begin position="538"/>
        <end position="620"/>
    </location>
</feature>
<sequence>MSSQPTITSLLNSLHTHLQTQTQLLPTLHAQLGLPPTALADELASLQKALTRCVEDQISSRRKQVHELEERCENLESECHSYSAALGSSAKGLDITASELYREPVLPRRYDQLAELQEKLRQLYHTKLEQLIALTTRLVSMSRVVGDHFFPEDVLDQSIGRSPGVLYQDVSPERFSKLEKELVRGKGEISKRLNQLSVIFIQIDWLHTELGIVAPTLEDLPSTSNSLGVPLASRPSSAMGFGMASPYDVFAPTPTPGSRLHHPSLLPVSDPAENEIAYQRIFARFVAQLDEADDELPAGRCAGLEGVEPTPGLVAWAEATRGTLEDLQRRREAHIQAMYDQLEGLWRRLGVPDAAMDGFVDAHRGSTEETVREYEAELERMLELKRERMSAFVENARGEIAKLWDELLIGDEERSDFTPYFDDEHTEELLLIHEEEIRRLKDERRTKAHLLPSIRKYFDICGEEKELANSASDQSRLLGRGPRDPGRLLREEKMRKRVQKEKPRLEKDLLASITAWEAEAGRPFLVRSESMLQILLNATGGGGGDKENRRGGTKARAGSVPPPATTPGSAPGKGGGGTVTPAVRPASSMGRSQSVPSKRPRLAETNVPQQVPSGSIRARSRCPVPVRASVLPVPIPRAVSATVPRQHAALGIGRPPSREPMGAVAHQHLSGSYRARSVGSGLGTSTSRNPQAIALKAKRARRESFRPRPSGDWAPAPAPHGRYGGLDGDAVKEEDEDR</sequence>
<dbReference type="Gene3D" id="1.20.58.1520">
    <property type="match status" value="1"/>
</dbReference>
<dbReference type="Proteomes" id="UP001201163">
    <property type="component" value="Unassembled WGS sequence"/>
</dbReference>
<evidence type="ECO:0000313" key="3">
    <source>
        <dbReference type="EMBL" id="KAH8996629.1"/>
    </source>
</evidence>